<keyword evidence="3" id="KW-1185">Reference proteome</keyword>
<accession>A0A3N4A5B3</accession>
<comment type="caution">
    <text evidence="2">The sequence shown here is derived from an EMBL/GenBank/DDBJ whole genome shotgun (WGS) entry which is preliminary data.</text>
</comment>
<sequence>MIRRRGGIPPEPFDTHDTGRDHFTGQEKKNDDRDHSAKNRIATAAAPNTVQEDSMSVTANPTRFRRTEPEWAPEYDPATGEHFAMGPAIWEPGIDLYTATDAHHGPQAYDADGHLIPAGDLLRYAVRRLQIHDVLLRAQRQHDLASRQAAPK</sequence>
<reference evidence="2 3" key="1">
    <citation type="submission" date="2018-10" db="EMBL/GenBank/DDBJ databases">
        <title>Kocuria sp. M5W7-7, whole genome shotgun sequence.</title>
        <authorList>
            <person name="Tuo L."/>
        </authorList>
    </citation>
    <scope>NUCLEOTIDE SEQUENCE [LARGE SCALE GENOMIC DNA]</scope>
    <source>
        <strain evidence="2 3">M5W7-7</strain>
    </source>
</reference>
<dbReference type="RefSeq" id="WP_123824824.1">
    <property type="nucleotide sequence ID" value="NZ_RKMF01000005.1"/>
</dbReference>
<proteinExistence type="predicted"/>
<feature type="region of interest" description="Disordered" evidence="1">
    <location>
        <begin position="1"/>
        <end position="82"/>
    </location>
</feature>
<dbReference type="Proteomes" id="UP000270616">
    <property type="component" value="Unassembled WGS sequence"/>
</dbReference>
<protein>
    <submittedName>
        <fullName evidence="2">Uncharacterized protein</fullName>
    </submittedName>
</protein>
<gene>
    <name evidence="2" type="ORF">EDL96_05705</name>
</gene>
<feature type="compositionally biased region" description="Polar residues" evidence="1">
    <location>
        <begin position="46"/>
        <end position="61"/>
    </location>
</feature>
<dbReference type="AlphaFoldDB" id="A0A3N4A5B3"/>
<evidence type="ECO:0000256" key="1">
    <source>
        <dbReference type="SAM" id="MobiDB-lite"/>
    </source>
</evidence>
<dbReference type="EMBL" id="RKMF01000005">
    <property type="protein sequence ID" value="ROZ63830.1"/>
    <property type="molecule type" value="Genomic_DNA"/>
</dbReference>
<evidence type="ECO:0000313" key="2">
    <source>
        <dbReference type="EMBL" id="ROZ63830.1"/>
    </source>
</evidence>
<evidence type="ECO:0000313" key="3">
    <source>
        <dbReference type="Proteomes" id="UP000270616"/>
    </source>
</evidence>
<feature type="compositionally biased region" description="Basic and acidic residues" evidence="1">
    <location>
        <begin position="13"/>
        <end position="37"/>
    </location>
</feature>
<organism evidence="2 3">
    <name type="scientific">Kocuria soli</name>
    <dbReference type="NCBI Taxonomy" id="2485125"/>
    <lineage>
        <taxon>Bacteria</taxon>
        <taxon>Bacillati</taxon>
        <taxon>Actinomycetota</taxon>
        <taxon>Actinomycetes</taxon>
        <taxon>Micrococcales</taxon>
        <taxon>Micrococcaceae</taxon>
        <taxon>Kocuria</taxon>
    </lineage>
</organism>
<name>A0A3N4A5B3_9MICC</name>